<feature type="transmembrane region" description="Helical" evidence="2">
    <location>
        <begin position="193"/>
        <end position="217"/>
    </location>
</feature>
<comment type="caution">
    <text evidence="4">The sequence shown here is derived from an EMBL/GenBank/DDBJ whole genome shotgun (WGS) entry which is preliminary data.</text>
</comment>
<dbReference type="EMBL" id="JACXIZ010000048">
    <property type="protein sequence ID" value="MBD2847952.1"/>
    <property type="molecule type" value="Genomic_DNA"/>
</dbReference>
<organism evidence="4 5">
    <name type="scientific">Paenibacillus sabuli</name>
    <dbReference type="NCBI Taxonomy" id="2772509"/>
    <lineage>
        <taxon>Bacteria</taxon>
        <taxon>Bacillati</taxon>
        <taxon>Bacillota</taxon>
        <taxon>Bacilli</taxon>
        <taxon>Bacillales</taxon>
        <taxon>Paenibacillaceae</taxon>
        <taxon>Paenibacillus</taxon>
    </lineage>
</organism>
<evidence type="ECO:0000313" key="5">
    <source>
        <dbReference type="Proteomes" id="UP000621560"/>
    </source>
</evidence>
<feature type="transmembrane region" description="Helical" evidence="2">
    <location>
        <begin position="237"/>
        <end position="261"/>
    </location>
</feature>
<sequence>MDKTSHARRMHPLSVVFFIGKAIKDLLYPLLVFVVSTLLRGEVSLKWIIGGGGGLAALLLVVAWLQWYRFVYVPTTGGLRVEQGVFVRKKLWLTMDRVQSVDDSAGVLHRLFGLVKLQVETAGGKKPEIELSGITLAAAAEIRDALGLTASSNEADSAPAADEQPELDAAARSDTDASPDRAAASLRLSLPQLLLYSATSGRIGVVLALLGAAYSQLDDWLEQTFDVWDTILLLGSAAGWTWLGLMLLAAAWLLAAAGTIIRDYGFTIELRDERLTIRRGLLERKQVTVPLQRIQAVHLVDNLLRRPLGLVTVQVVTAGYSGKEGQAAMLFPLVKESELARFLQQFAPAYRLPQQWNPLPRRALRSYVAVPTAAASLAAAAIIIWAPAPYSWLSAILPLLTLLEGWMRYRLGAWTVVDDAQQLALRYGSLSRHRVLVPRRRVQWHRLSQTPLQEGRSLATVHVAVASGMLPAVFHIRHLGVDHGAQVRGWLAYRSGGADSDGNA</sequence>
<keyword evidence="2" id="KW-0472">Membrane</keyword>
<keyword evidence="2" id="KW-0812">Transmembrane</keyword>
<feature type="domain" description="YdbS-like PH" evidence="3">
    <location>
        <begin position="265"/>
        <end position="344"/>
    </location>
</feature>
<dbReference type="PANTHER" id="PTHR34473">
    <property type="entry name" value="UPF0699 TRANSMEMBRANE PROTEIN YDBS"/>
    <property type="match status" value="1"/>
</dbReference>
<protein>
    <submittedName>
        <fullName evidence="4">PH domain-containing protein</fullName>
    </submittedName>
</protein>
<gene>
    <name evidence="4" type="ORF">IDH44_22380</name>
</gene>
<feature type="transmembrane region" description="Helical" evidence="2">
    <location>
        <begin position="47"/>
        <end position="65"/>
    </location>
</feature>
<feature type="transmembrane region" description="Helical" evidence="2">
    <location>
        <begin position="12"/>
        <end position="35"/>
    </location>
</feature>
<evidence type="ECO:0000256" key="2">
    <source>
        <dbReference type="SAM" id="Phobius"/>
    </source>
</evidence>
<dbReference type="AlphaFoldDB" id="A0A927GUQ4"/>
<feature type="transmembrane region" description="Helical" evidence="2">
    <location>
        <begin position="367"/>
        <end position="386"/>
    </location>
</feature>
<dbReference type="Proteomes" id="UP000621560">
    <property type="component" value="Unassembled WGS sequence"/>
</dbReference>
<feature type="domain" description="YdbS-like PH" evidence="3">
    <location>
        <begin position="67"/>
        <end position="145"/>
    </location>
</feature>
<evidence type="ECO:0000256" key="1">
    <source>
        <dbReference type="SAM" id="MobiDB-lite"/>
    </source>
</evidence>
<proteinExistence type="predicted"/>
<dbReference type="RefSeq" id="WP_190921056.1">
    <property type="nucleotide sequence ID" value="NZ_JACXIZ010000048.1"/>
</dbReference>
<evidence type="ECO:0000313" key="4">
    <source>
        <dbReference type="EMBL" id="MBD2847952.1"/>
    </source>
</evidence>
<reference evidence="4" key="1">
    <citation type="submission" date="2020-09" db="EMBL/GenBank/DDBJ databases">
        <title>A novel bacterium of genus Paenibacillus, isolated from South China Sea.</title>
        <authorList>
            <person name="Huang H."/>
            <person name="Mo K."/>
            <person name="Hu Y."/>
        </authorList>
    </citation>
    <scope>NUCLEOTIDE SEQUENCE</scope>
    <source>
        <strain evidence="4">IB182496</strain>
    </source>
</reference>
<accession>A0A927GUQ4</accession>
<evidence type="ECO:0000259" key="3">
    <source>
        <dbReference type="Pfam" id="PF03703"/>
    </source>
</evidence>
<keyword evidence="2" id="KW-1133">Transmembrane helix</keyword>
<dbReference type="InterPro" id="IPR014529">
    <property type="entry name" value="UCP026631"/>
</dbReference>
<name>A0A927GUQ4_9BACL</name>
<feature type="region of interest" description="Disordered" evidence="1">
    <location>
        <begin position="153"/>
        <end position="177"/>
    </location>
</feature>
<dbReference type="InterPro" id="IPR005182">
    <property type="entry name" value="YdbS-like_PH"/>
</dbReference>
<dbReference type="Pfam" id="PF03703">
    <property type="entry name" value="bPH_2"/>
    <property type="match status" value="3"/>
</dbReference>
<dbReference type="PIRSF" id="PIRSF026631">
    <property type="entry name" value="UCP026631"/>
    <property type="match status" value="1"/>
</dbReference>
<dbReference type="PANTHER" id="PTHR34473:SF2">
    <property type="entry name" value="UPF0699 TRANSMEMBRANE PROTEIN YDBT"/>
    <property type="match status" value="1"/>
</dbReference>
<keyword evidence="5" id="KW-1185">Reference proteome</keyword>
<feature type="domain" description="YdbS-like PH" evidence="3">
    <location>
        <begin position="414"/>
        <end position="491"/>
    </location>
</feature>